<protein>
    <submittedName>
        <fullName evidence="6">Crp/Fnr family transcriptional regulator</fullName>
    </submittedName>
</protein>
<dbReference type="InterPro" id="IPR018490">
    <property type="entry name" value="cNMP-bd_dom_sf"/>
</dbReference>
<dbReference type="InterPro" id="IPR014710">
    <property type="entry name" value="RmlC-like_jellyroll"/>
</dbReference>
<dbReference type="GO" id="GO:0003677">
    <property type="term" value="F:DNA binding"/>
    <property type="evidence" value="ECO:0007669"/>
    <property type="project" value="UniProtKB-KW"/>
</dbReference>
<dbReference type="GO" id="GO:0005829">
    <property type="term" value="C:cytosol"/>
    <property type="evidence" value="ECO:0007669"/>
    <property type="project" value="TreeGrafter"/>
</dbReference>
<accession>A0A934PAJ5</accession>
<dbReference type="InterPro" id="IPR000595">
    <property type="entry name" value="cNMP-bd_dom"/>
</dbReference>
<dbReference type="PROSITE" id="PS51063">
    <property type="entry name" value="HTH_CRP_2"/>
    <property type="match status" value="1"/>
</dbReference>
<dbReference type="PROSITE" id="PS50042">
    <property type="entry name" value="CNMP_BINDING_3"/>
    <property type="match status" value="1"/>
</dbReference>
<feature type="domain" description="Cyclic nucleotide-binding" evidence="4">
    <location>
        <begin position="15"/>
        <end position="117"/>
    </location>
</feature>
<dbReference type="Proteomes" id="UP000644875">
    <property type="component" value="Unassembled WGS sequence"/>
</dbReference>
<evidence type="ECO:0000313" key="6">
    <source>
        <dbReference type="EMBL" id="MBJ8349851.1"/>
    </source>
</evidence>
<evidence type="ECO:0000256" key="1">
    <source>
        <dbReference type="ARBA" id="ARBA00023015"/>
    </source>
</evidence>
<evidence type="ECO:0000259" key="5">
    <source>
        <dbReference type="PROSITE" id="PS51063"/>
    </source>
</evidence>
<evidence type="ECO:0000256" key="2">
    <source>
        <dbReference type="ARBA" id="ARBA00023125"/>
    </source>
</evidence>
<sequence length="226" mass="26539">MVGKELYQHLRKLDDFKYLSISQFDQLIATMAYHKVPKDQILFFDGDPLEKMYILLKGHVKLEQSDSSGSFIYIDYVNTDTIFPYGGIFLDKTYHFSAVAITSIEYICFPREVYESFSWGNKYQMKMLCQKLSKLIHLQEFRIRNMVTSSAKDRVIQTLAFLLVDKCTEEMDLPFSITTIDIANMSGTTRETVSHVLKPLKENNIIHFEHKKLSYLDKDYFLKYIK</sequence>
<evidence type="ECO:0000313" key="7">
    <source>
        <dbReference type="Proteomes" id="UP000644875"/>
    </source>
</evidence>
<keyword evidence="1" id="KW-0805">Transcription regulation</keyword>
<dbReference type="InterPro" id="IPR012318">
    <property type="entry name" value="HTH_CRP"/>
</dbReference>
<dbReference type="GO" id="GO:0003700">
    <property type="term" value="F:DNA-binding transcription factor activity"/>
    <property type="evidence" value="ECO:0007669"/>
    <property type="project" value="TreeGrafter"/>
</dbReference>
<evidence type="ECO:0000259" key="4">
    <source>
        <dbReference type="PROSITE" id="PS50042"/>
    </source>
</evidence>
<dbReference type="Gene3D" id="2.60.120.10">
    <property type="entry name" value="Jelly Rolls"/>
    <property type="match status" value="1"/>
</dbReference>
<reference evidence="6 7" key="1">
    <citation type="journal article" date="2021" name="Int. J. Syst. Evol. Microbiol.">
        <title>Streptococcus vicugnae sp. nov., isolated from faeces of alpacas (Vicugna pacos) and cattle (Bos taurus), Streptococcus zalophi sp. nov., and Streptococcus pacificus sp. nov., isolated from respiratory tract of California sea lions (Zalophus californianus).</title>
        <authorList>
            <person name="Volokhov D.V."/>
            <person name="Zagorodnyaya T.A."/>
            <person name="Shen Z."/>
            <person name="Blom J."/>
            <person name="Furtak V.A."/>
            <person name="Eisenberg T."/>
            <person name="Fan P."/>
            <person name="Jeong K.C."/>
            <person name="Gao Y."/>
            <person name="Zhang S."/>
            <person name="Amselle M."/>
        </authorList>
    </citation>
    <scope>NUCLEOTIDE SEQUENCE [LARGE SCALE GENOMIC DNA]</scope>
    <source>
        <strain evidence="7">CSL7508-lung</strain>
    </source>
</reference>
<dbReference type="CDD" id="cd00038">
    <property type="entry name" value="CAP_ED"/>
    <property type="match status" value="1"/>
</dbReference>
<comment type="caution">
    <text evidence="6">The sequence shown here is derived from an EMBL/GenBank/DDBJ whole genome shotgun (WGS) entry which is preliminary data.</text>
</comment>
<feature type="domain" description="HTH crp-type" evidence="5">
    <location>
        <begin position="149"/>
        <end position="219"/>
    </location>
</feature>
<dbReference type="RefSeq" id="WP_199567770.1">
    <property type="nucleotide sequence ID" value="NZ_JAENBP010000004.1"/>
</dbReference>
<keyword evidence="3" id="KW-0804">Transcription</keyword>
<dbReference type="EMBL" id="JAENBP010000004">
    <property type="protein sequence ID" value="MBJ8349851.1"/>
    <property type="molecule type" value="Genomic_DNA"/>
</dbReference>
<keyword evidence="2" id="KW-0238">DNA-binding</keyword>
<dbReference type="PANTHER" id="PTHR24567">
    <property type="entry name" value="CRP FAMILY TRANSCRIPTIONAL REGULATORY PROTEIN"/>
    <property type="match status" value="1"/>
</dbReference>
<dbReference type="SMART" id="SM00419">
    <property type="entry name" value="HTH_CRP"/>
    <property type="match status" value="1"/>
</dbReference>
<dbReference type="AlphaFoldDB" id="A0A934PAJ5"/>
<proteinExistence type="predicted"/>
<gene>
    <name evidence="6" type="ORF">JHK64_04310</name>
</gene>
<organism evidence="6 7">
    <name type="scientific">Streptococcus zalophi</name>
    <dbReference type="NCBI Taxonomy" id="640031"/>
    <lineage>
        <taxon>Bacteria</taxon>
        <taxon>Bacillati</taxon>
        <taxon>Bacillota</taxon>
        <taxon>Bacilli</taxon>
        <taxon>Lactobacillales</taxon>
        <taxon>Streptococcaceae</taxon>
        <taxon>Streptococcus</taxon>
    </lineage>
</organism>
<evidence type="ECO:0000256" key="3">
    <source>
        <dbReference type="ARBA" id="ARBA00023163"/>
    </source>
</evidence>
<dbReference type="SUPFAM" id="SSF51206">
    <property type="entry name" value="cAMP-binding domain-like"/>
    <property type="match status" value="1"/>
</dbReference>
<dbReference type="Pfam" id="PF00027">
    <property type="entry name" value="cNMP_binding"/>
    <property type="match status" value="1"/>
</dbReference>
<dbReference type="PANTHER" id="PTHR24567:SF74">
    <property type="entry name" value="HTH-TYPE TRANSCRIPTIONAL REGULATOR ARCR"/>
    <property type="match status" value="1"/>
</dbReference>
<dbReference type="InterPro" id="IPR050397">
    <property type="entry name" value="Env_Response_Regulators"/>
</dbReference>
<dbReference type="Pfam" id="PF13545">
    <property type="entry name" value="HTH_Crp_2"/>
    <property type="match status" value="1"/>
</dbReference>
<dbReference type="InterPro" id="IPR036390">
    <property type="entry name" value="WH_DNA-bd_sf"/>
</dbReference>
<name>A0A934PAJ5_9STRE</name>
<dbReference type="SUPFAM" id="SSF46785">
    <property type="entry name" value="Winged helix' DNA-binding domain"/>
    <property type="match status" value="1"/>
</dbReference>
<keyword evidence="7" id="KW-1185">Reference proteome</keyword>